<organism evidence="2">
    <name type="scientific">Xenopsylla cheopis</name>
    <name type="common">Oriental rat flea</name>
    <name type="synonym">Pulex cheopis</name>
    <dbReference type="NCBI Taxonomy" id="163159"/>
    <lineage>
        <taxon>Eukaryota</taxon>
        <taxon>Metazoa</taxon>
        <taxon>Ecdysozoa</taxon>
        <taxon>Arthropoda</taxon>
        <taxon>Hexapoda</taxon>
        <taxon>Insecta</taxon>
        <taxon>Pterygota</taxon>
        <taxon>Neoptera</taxon>
        <taxon>Endopterygota</taxon>
        <taxon>Siphonaptera</taxon>
        <taxon>Pulicidae</taxon>
        <taxon>Xenopsyllinae</taxon>
        <taxon>Xenopsylla</taxon>
    </lineage>
</organism>
<name>A0A6M2E1S2_XENCH</name>
<keyword evidence="1" id="KW-0812">Transmembrane</keyword>
<protein>
    <submittedName>
        <fullName evidence="2">Putative product</fullName>
    </submittedName>
</protein>
<accession>A0A6M2E1S2</accession>
<feature type="transmembrane region" description="Helical" evidence="1">
    <location>
        <begin position="41"/>
        <end position="59"/>
    </location>
</feature>
<dbReference type="AlphaFoldDB" id="A0A6M2E1S2"/>
<keyword evidence="1" id="KW-0472">Membrane</keyword>
<dbReference type="EMBL" id="GIIL01007091">
    <property type="protein sequence ID" value="NOV50817.1"/>
    <property type="molecule type" value="Transcribed_RNA"/>
</dbReference>
<keyword evidence="1" id="KW-1133">Transmembrane helix</keyword>
<feature type="transmembrane region" description="Helical" evidence="1">
    <location>
        <begin position="12"/>
        <end position="29"/>
    </location>
</feature>
<sequence>MLKSAINNICCFYIFWLVFFLMIVLPYFAITTVRTVAHGPLSSSAISITSTSYLTVYLLSKAEKLLVLNFAKQSTQYTYL</sequence>
<evidence type="ECO:0000256" key="1">
    <source>
        <dbReference type="SAM" id="Phobius"/>
    </source>
</evidence>
<evidence type="ECO:0000313" key="2">
    <source>
        <dbReference type="EMBL" id="NOV50817.1"/>
    </source>
</evidence>
<reference evidence="2" key="1">
    <citation type="submission" date="2020-03" db="EMBL/GenBank/DDBJ databases">
        <title>Transcriptomic Profiling of the Digestive Tract of the Rat Flea, Xenopsylla cheopis, Following Blood Feeding and Infection with Yersinia pestis.</title>
        <authorList>
            <person name="Bland D.M."/>
            <person name="Martens C.A."/>
            <person name="Virtaneva K."/>
            <person name="Kanakabandi K."/>
            <person name="Long D."/>
            <person name="Rosenke R."/>
            <person name="Saturday G.A."/>
            <person name="Hoyt F.H."/>
            <person name="Bruno D.P."/>
            <person name="Ribeiro J.M.C."/>
            <person name="Hinnebusch J."/>
        </authorList>
    </citation>
    <scope>NUCLEOTIDE SEQUENCE</scope>
</reference>
<proteinExistence type="predicted"/>